<sequence>EEQVAQIAGSIREFGFTNPVLIDGEGGIIAGHGRVMAARKLGLADVPCIRLAHLSETQKRAYIIADNKLALNAGWDDEM</sequence>
<name>A0A7X3BZ95_STREE</name>
<protein>
    <submittedName>
        <fullName evidence="2">DNA methylase N-4</fullName>
    </submittedName>
</protein>
<proteinExistence type="predicted"/>
<feature type="non-terminal residue" evidence="2">
    <location>
        <position position="79"/>
    </location>
</feature>
<reference evidence="2 3" key="1">
    <citation type="submission" date="2019-11" db="EMBL/GenBank/DDBJ databases">
        <title>Growth characteristics of pneumococcus vary with the chemical composition of the capsule and with environmental conditions.</title>
        <authorList>
            <person name="Tothpal A."/>
            <person name="Desobry K."/>
            <person name="Joshi S."/>
            <person name="Wyllie A.L."/>
            <person name="Weinberger D.M."/>
        </authorList>
    </citation>
    <scope>NUCLEOTIDE SEQUENCE [LARGE SCALE GENOMIC DNA]</scope>
    <source>
        <strain evidence="3">pnumococcus09N</strain>
    </source>
</reference>
<evidence type="ECO:0000313" key="3">
    <source>
        <dbReference type="Proteomes" id="UP000467349"/>
    </source>
</evidence>
<keyword evidence="2" id="KW-0489">Methyltransferase</keyword>
<dbReference type="InterPro" id="IPR003115">
    <property type="entry name" value="ParB_N"/>
</dbReference>
<dbReference type="RefSeq" id="WP_196301064.1">
    <property type="nucleotide sequence ID" value="NZ_WNHU01000861.1"/>
</dbReference>
<dbReference type="AlphaFoldDB" id="A0A7X3BZ95"/>
<feature type="non-terminal residue" evidence="2">
    <location>
        <position position="1"/>
    </location>
</feature>
<gene>
    <name evidence="2" type="ORF">GM545_14790</name>
</gene>
<dbReference type="Proteomes" id="UP000467349">
    <property type="component" value="Unassembled WGS sequence"/>
</dbReference>
<accession>A0A7X3BZ95</accession>
<dbReference type="Gene3D" id="3.90.1530.10">
    <property type="entry name" value="Conserved hypothetical protein from pyrococcus furiosus pfu- 392566-001, ParB domain"/>
    <property type="match status" value="1"/>
</dbReference>
<comment type="caution">
    <text evidence="2">The sequence shown here is derived from an EMBL/GenBank/DDBJ whole genome shotgun (WGS) entry which is preliminary data.</text>
</comment>
<evidence type="ECO:0000259" key="1">
    <source>
        <dbReference type="Pfam" id="PF02195"/>
    </source>
</evidence>
<dbReference type="GO" id="GO:0008168">
    <property type="term" value="F:methyltransferase activity"/>
    <property type="evidence" value="ECO:0007669"/>
    <property type="project" value="UniProtKB-KW"/>
</dbReference>
<dbReference type="GO" id="GO:0032259">
    <property type="term" value="P:methylation"/>
    <property type="evidence" value="ECO:0007669"/>
    <property type="project" value="UniProtKB-KW"/>
</dbReference>
<dbReference type="SUPFAM" id="SSF110849">
    <property type="entry name" value="ParB/Sulfiredoxin"/>
    <property type="match status" value="1"/>
</dbReference>
<dbReference type="InterPro" id="IPR036086">
    <property type="entry name" value="ParB/Sulfiredoxin_sf"/>
</dbReference>
<evidence type="ECO:0000313" key="2">
    <source>
        <dbReference type="EMBL" id="MTV44793.1"/>
    </source>
</evidence>
<dbReference type="Pfam" id="PF02195">
    <property type="entry name" value="ParB_N"/>
    <property type="match status" value="1"/>
</dbReference>
<feature type="domain" description="ParB-like N-terminal" evidence="1">
    <location>
        <begin position="1"/>
        <end position="64"/>
    </location>
</feature>
<dbReference type="CDD" id="cd16403">
    <property type="entry name" value="ParB_N_like_MT"/>
    <property type="match status" value="1"/>
</dbReference>
<organism evidence="2 3">
    <name type="scientific">Streptococcus pneumoniae</name>
    <dbReference type="NCBI Taxonomy" id="1313"/>
    <lineage>
        <taxon>Bacteria</taxon>
        <taxon>Bacillati</taxon>
        <taxon>Bacillota</taxon>
        <taxon>Bacilli</taxon>
        <taxon>Lactobacillales</taxon>
        <taxon>Streptococcaceae</taxon>
        <taxon>Streptococcus</taxon>
    </lineage>
</organism>
<keyword evidence="2" id="KW-0808">Transferase</keyword>
<dbReference type="EMBL" id="WNHU01000861">
    <property type="protein sequence ID" value="MTV44793.1"/>
    <property type="molecule type" value="Genomic_DNA"/>
</dbReference>